<dbReference type="Proteomes" id="UP000013989">
    <property type="component" value="Unassembled WGS sequence"/>
</dbReference>
<dbReference type="RefSeq" id="WP_000873130.1">
    <property type="nucleotide sequence ID" value="NZ_KB976789.1"/>
</dbReference>
<sequence>MKYFEFDKHGYWAMVAAEDEDKAIEVYVEEVAGESIKEIEEEGEPTEITREQALNRYIESSISVAGYLTIEEITKEFNERKNTTLLIDSSLT</sequence>
<dbReference type="EMBL" id="AHEJ01000013">
    <property type="protein sequence ID" value="EOP74006.1"/>
    <property type="molecule type" value="Genomic_DNA"/>
</dbReference>
<name>A0A9W5QLX6_BACCE</name>
<gene>
    <name evidence="1" type="ORF">IGU_05769</name>
</gene>
<protein>
    <submittedName>
        <fullName evidence="1">Uncharacterized protein</fullName>
    </submittedName>
</protein>
<evidence type="ECO:0000313" key="2">
    <source>
        <dbReference type="Proteomes" id="UP000013989"/>
    </source>
</evidence>
<proteinExistence type="predicted"/>
<dbReference type="AlphaFoldDB" id="A0A9W5QLX6"/>
<evidence type="ECO:0000313" key="1">
    <source>
        <dbReference type="EMBL" id="EOP74006.1"/>
    </source>
</evidence>
<reference evidence="1 2" key="1">
    <citation type="submission" date="2012-12" db="EMBL/GenBank/DDBJ databases">
        <title>The Genome Sequence of Bacillus cereus ISP2954.</title>
        <authorList>
            <consortium name="The Broad Institute Genome Sequencing Platform"/>
            <consortium name="The Broad Institute Genome Sequencing Center for Infectious Disease"/>
            <person name="Feldgarden M."/>
            <person name="Van der Auwera G.A."/>
            <person name="Mahillon J."/>
            <person name="Duprez V."/>
            <person name="Timmery S."/>
            <person name="Mattelet C."/>
            <person name="Dierick K."/>
            <person name="Sun M."/>
            <person name="Yu Z."/>
            <person name="Zhu L."/>
            <person name="Hu X."/>
            <person name="Shank E.B."/>
            <person name="Swiecicka I."/>
            <person name="Hansen B.M."/>
            <person name="Andrup L."/>
            <person name="Walker B."/>
            <person name="Young S.K."/>
            <person name="Zeng Q."/>
            <person name="Gargeya S."/>
            <person name="Fitzgerald M."/>
            <person name="Haas B."/>
            <person name="Abouelleil A."/>
            <person name="Alvarado L."/>
            <person name="Arachchi H.M."/>
            <person name="Berlin A.M."/>
            <person name="Chapman S.B."/>
            <person name="Dewar J."/>
            <person name="Goldberg J."/>
            <person name="Griggs A."/>
            <person name="Gujja S."/>
            <person name="Hansen M."/>
            <person name="Howarth C."/>
            <person name="Imamovic A."/>
            <person name="Larimer J."/>
            <person name="McCowan C."/>
            <person name="Murphy C."/>
            <person name="Neiman D."/>
            <person name="Pearson M."/>
            <person name="Priest M."/>
            <person name="Roberts A."/>
            <person name="Saif S."/>
            <person name="Shea T."/>
            <person name="Sisk P."/>
            <person name="Sykes S."/>
            <person name="Wortman J."/>
            <person name="Nusbaum C."/>
            <person name="Birren B."/>
        </authorList>
    </citation>
    <scope>NUCLEOTIDE SEQUENCE [LARGE SCALE GENOMIC DNA]</scope>
    <source>
        <strain evidence="1 2">ISP2954</strain>
    </source>
</reference>
<organism evidence="1 2">
    <name type="scientific">Bacillus cereus ISP2954</name>
    <dbReference type="NCBI Taxonomy" id="1053215"/>
    <lineage>
        <taxon>Bacteria</taxon>
        <taxon>Bacillati</taxon>
        <taxon>Bacillota</taxon>
        <taxon>Bacilli</taxon>
        <taxon>Bacillales</taxon>
        <taxon>Bacillaceae</taxon>
        <taxon>Bacillus</taxon>
        <taxon>Bacillus cereus group</taxon>
    </lineage>
</organism>
<accession>A0A9W5QLX6</accession>
<comment type="caution">
    <text evidence="1">The sequence shown here is derived from an EMBL/GenBank/DDBJ whole genome shotgun (WGS) entry which is preliminary data.</text>
</comment>